<comment type="caution">
    <text evidence="2">The sequence shown here is derived from an EMBL/GenBank/DDBJ whole genome shotgun (WGS) entry which is preliminary data.</text>
</comment>
<feature type="region of interest" description="Disordered" evidence="1">
    <location>
        <begin position="118"/>
        <end position="138"/>
    </location>
</feature>
<feature type="region of interest" description="Disordered" evidence="1">
    <location>
        <begin position="183"/>
        <end position="213"/>
    </location>
</feature>
<keyword evidence="3" id="KW-1185">Reference proteome</keyword>
<evidence type="ECO:0000313" key="3">
    <source>
        <dbReference type="Proteomes" id="UP000756921"/>
    </source>
</evidence>
<protein>
    <submittedName>
        <fullName evidence="2">Uncharacterized protein</fullName>
    </submittedName>
</protein>
<evidence type="ECO:0000256" key="1">
    <source>
        <dbReference type="SAM" id="MobiDB-lite"/>
    </source>
</evidence>
<gene>
    <name evidence="2" type="ORF">PMIN01_02950</name>
</gene>
<dbReference type="AlphaFoldDB" id="A0A9P6GTL5"/>
<proteinExistence type="predicted"/>
<organism evidence="2 3">
    <name type="scientific">Paraphaeosphaeria minitans</name>
    <dbReference type="NCBI Taxonomy" id="565426"/>
    <lineage>
        <taxon>Eukaryota</taxon>
        <taxon>Fungi</taxon>
        <taxon>Dikarya</taxon>
        <taxon>Ascomycota</taxon>
        <taxon>Pezizomycotina</taxon>
        <taxon>Dothideomycetes</taxon>
        <taxon>Pleosporomycetidae</taxon>
        <taxon>Pleosporales</taxon>
        <taxon>Massarineae</taxon>
        <taxon>Didymosphaeriaceae</taxon>
        <taxon>Paraphaeosphaeria</taxon>
    </lineage>
</organism>
<name>A0A9P6GTL5_9PLEO</name>
<reference evidence="2" key="1">
    <citation type="journal article" date="2020" name="Mol. Plant Microbe Interact.">
        <title>Genome Sequence of the Biocontrol Agent Coniothyrium minitans strain Conio (IMI 134523).</title>
        <authorList>
            <person name="Patel D."/>
            <person name="Shittu T.A."/>
            <person name="Baroncelli R."/>
            <person name="Muthumeenakshi S."/>
            <person name="Osborne T.H."/>
            <person name="Janganan T.K."/>
            <person name="Sreenivasaprasad S."/>
        </authorList>
    </citation>
    <scope>NUCLEOTIDE SEQUENCE</scope>
    <source>
        <strain evidence="2">Conio</strain>
    </source>
</reference>
<dbReference type="OrthoDB" id="3785005at2759"/>
<evidence type="ECO:0000313" key="2">
    <source>
        <dbReference type="EMBL" id="KAF9740315.1"/>
    </source>
</evidence>
<dbReference type="EMBL" id="WJXW01000002">
    <property type="protein sequence ID" value="KAF9740315.1"/>
    <property type="molecule type" value="Genomic_DNA"/>
</dbReference>
<dbReference type="Proteomes" id="UP000756921">
    <property type="component" value="Unassembled WGS sequence"/>
</dbReference>
<accession>A0A9P6GTL5</accession>
<sequence length="365" mass="39609">MASIYLVNALYNKPSASVAPIMQGMAEVKQEVIPYDDQSAAAVEEPTTTIATTDSAAAVATDTGGRAIEASQVEVKLEQHEQQKGAGDAMHPARQLMVEFLGPLDEEPEPVPYRVTGANMAPLGQTPHPGPKKRGRGAMNKQKLIVPEPRTSRVQAAQERSFKAVAPSTTAAVRLGQQIRTINGNQINADRDPRRRAQVGEGYEAPGSPTPASVTLHSHAPVKQEETAQEASVQARLNPFALGATTVSSSPQEARSMPYHPMVGRDQLHRLVSTMSILPDTFAVRPKQLDSETRIRELEDENLGLRQAGFCKDREIRKLKSELLVLGIRRSAVHDAAFEPSIKRAEAGIKRLRCDEDVGGPVMEL</sequence>